<comment type="caution">
    <text evidence="5">The sequence shown here is derived from an EMBL/GenBank/DDBJ whole genome shotgun (WGS) entry which is preliminary data.</text>
</comment>
<dbReference type="EMBL" id="QPJL01000004">
    <property type="protein sequence ID" value="RCW86702.1"/>
    <property type="molecule type" value="Genomic_DNA"/>
</dbReference>
<dbReference type="OrthoDB" id="9790967at2"/>
<dbReference type="PANTHER" id="PTHR43176:SF3">
    <property type="entry name" value="3-HYDROXYISOBUTYRYL-COA HYDROLASE, MITOCHONDRIAL"/>
    <property type="match status" value="1"/>
</dbReference>
<comment type="catalytic activity">
    <reaction evidence="1">
        <text>3-hydroxy-2-methylpropanoyl-CoA + H2O = 3-hydroxy-2-methylpropanoate + CoA + H(+)</text>
        <dbReference type="Rhea" id="RHEA:20888"/>
        <dbReference type="ChEBI" id="CHEBI:11805"/>
        <dbReference type="ChEBI" id="CHEBI:15377"/>
        <dbReference type="ChEBI" id="CHEBI:15378"/>
        <dbReference type="ChEBI" id="CHEBI:57287"/>
        <dbReference type="ChEBI" id="CHEBI:57340"/>
        <dbReference type="EC" id="3.1.2.4"/>
    </reaction>
</comment>
<name>A0A368Z2L9_9RHOB</name>
<dbReference type="SUPFAM" id="SSF52096">
    <property type="entry name" value="ClpP/crotonase"/>
    <property type="match status" value="1"/>
</dbReference>
<dbReference type="Proteomes" id="UP000253345">
    <property type="component" value="Unassembled WGS sequence"/>
</dbReference>
<accession>A0A368Z2L9</accession>
<dbReference type="CDD" id="cd06558">
    <property type="entry name" value="crotonase-like"/>
    <property type="match status" value="1"/>
</dbReference>
<sequence length="334" mass="35596">MADILIRKDRRAGRITFSRPQALNALNHDMALAINAALKAWQDDPEVALVIIDAEGERAFCAGGDIAALYHAARAGDHQVGRVFFRDEYRMNARIAEYPKPITAFMQGFVMGGGVGVGGNASHRIVGATTQIAMPETGIGMIPDVGGSWILAHAPGRAGEYLGLTGARMGPGDAIWAGFADSYIPESEWPALIGLLAETGDVARINGQPHPGAPLAAMDLSAFSGATVAEIIAALEAAGDEAALKPLRRASPLSMAATLELVRAARGDVSIRDSLAREMRFTARTTEFGDFLEGVRAQIIDKDRNPQWRADASPAHVAWMLASLGKDEITWEDE</sequence>
<dbReference type="InterPro" id="IPR032259">
    <property type="entry name" value="HIBYL-CoA-H"/>
</dbReference>
<dbReference type="PANTHER" id="PTHR43176">
    <property type="entry name" value="3-HYDROXYISOBUTYRYL-COA HYDROLASE-RELATED"/>
    <property type="match status" value="1"/>
</dbReference>
<proteinExistence type="predicted"/>
<gene>
    <name evidence="5" type="ORF">DFP89_10489</name>
</gene>
<dbReference type="GO" id="GO:0005829">
    <property type="term" value="C:cytosol"/>
    <property type="evidence" value="ECO:0007669"/>
    <property type="project" value="TreeGrafter"/>
</dbReference>
<organism evidence="5 6">
    <name type="scientific">Paracoccus lutimaris</name>
    <dbReference type="NCBI Taxonomy" id="1490030"/>
    <lineage>
        <taxon>Bacteria</taxon>
        <taxon>Pseudomonadati</taxon>
        <taxon>Pseudomonadota</taxon>
        <taxon>Alphaproteobacteria</taxon>
        <taxon>Rhodobacterales</taxon>
        <taxon>Paracoccaceae</taxon>
        <taxon>Paracoccus</taxon>
    </lineage>
</organism>
<dbReference type="Pfam" id="PF16113">
    <property type="entry name" value="ECH_2"/>
    <property type="match status" value="1"/>
</dbReference>
<evidence type="ECO:0000256" key="1">
    <source>
        <dbReference type="ARBA" id="ARBA00001709"/>
    </source>
</evidence>
<dbReference type="EC" id="3.1.2.4" evidence="2"/>
<evidence type="ECO:0000256" key="2">
    <source>
        <dbReference type="ARBA" id="ARBA00011915"/>
    </source>
</evidence>
<evidence type="ECO:0000313" key="6">
    <source>
        <dbReference type="Proteomes" id="UP000253345"/>
    </source>
</evidence>
<keyword evidence="6" id="KW-1185">Reference proteome</keyword>
<dbReference type="GO" id="GO:0006574">
    <property type="term" value="P:L-valine catabolic process"/>
    <property type="evidence" value="ECO:0007669"/>
    <property type="project" value="TreeGrafter"/>
</dbReference>
<keyword evidence="3" id="KW-0378">Hydrolase</keyword>
<dbReference type="Gene3D" id="3.90.226.10">
    <property type="entry name" value="2-enoyl-CoA Hydratase, Chain A, domain 1"/>
    <property type="match status" value="1"/>
</dbReference>
<evidence type="ECO:0000256" key="3">
    <source>
        <dbReference type="ARBA" id="ARBA00022801"/>
    </source>
</evidence>
<dbReference type="NCBIfam" id="NF004127">
    <property type="entry name" value="PRK05617.1"/>
    <property type="match status" value="1"/>
</dbReference>
<feature type="domain" description="Enoyl-CoA hydratase/isomerase" evidence="4">
    <location>
        <begin position="13"/>
        <end position="311"/>
    </location>
</feature>
<dbReference type="GO" id="GO:0003860">
    <property type="term" value="F:3-hydroxyisobutyryl-CoA hydrolase activity"/>
    <property type="evidence" value="ECO:0007669"/>
    <property type="project" value="UniProtKB-EC"/>
</dbReference>
<reference evidence="5 6" key="1">
    <citation type="submission" date="2018-07" db="EMBL/GenBank/DDBJ databases">
        <title>Genomic Encyclopedia of Type Strains, Phase III (KMG-III): the genomes of soil and plant-associated and newly described type strains.</title>
        <authorList>
            <person name="Whitman W."/>
        </authorList>
    </citation>
    <scope>NUCLEOTIDE SEQUENCE [LARGE SCALE GENOMIC DNA]</scope>
    <source>
        <strain evidence="5 6">CECT 8525</strain>
    </source>
</reference>
<dbReference type="RefSeq" id="WP_114348417.1">
    <property type="nucleotide sequence ID" value="NZ_QPJL01000004.1"/>
</dbReference>
<dbReference type="InterPro" id="IPR029045">
    <property type="entry name" value="ClpP/crotonase-like_dom_sf"/>
</dbReference>
<protein>
    <recommendedName>
        <fullName evidence="2">3-hydroxyisobutyryl-CoA hydrolase</fullName>
        <ecNumber evidence="2">3.1.2.4</ecNumber>
    </recommendedName>
</protein>
<evidence type="ECO:0000313" key="5">
    <source>
        <dbReference type="EMBL" id="RCW86702.1"/>
    </source>
</evidence>
<evidence type="ECO:0000259" key="4">
    <source>
        <dbReference type="Pfam" id="PF16113"/>
    </source>
</evidence>
<dbReference type="InterPro" id="IPR045004">
    <property type="entry name" value="ECH_dom"/>
</dbReference>
<dbReference type="AlphaFoldDB" id="A0A368Z2L9"/>